<gene>
    <name evidence="1" type="ORF">FRX31_014858</name>
</gene>
<name>A0A7J6WGL3_THATH</name>
<proteinExistence type="predicted"/>
<protein>
    <submittedName>
        <fullName evidence="1">Uncharacterized protein</fullName>
    </submittedName>
</protein>
<dbReference type="Proteomes" id="UP000554482">
    <property type="component" value="Unassembled WGS sequence"/>
</dbReference>
<comment type="caution">
    <text evidence="1">The sequence shown here is derived from an EMBL/GenBank/DDBJ whole genome shotgun (WGS) entry which is preliminary data.</text>
</comment>
<reference evidence="1 2" key="1">
    <citation type="submission" date="2020-06" db="EMBL/GenBank/DDBJ databases">
        <title>Transcriptomic and genomic resources for Thalictrum thalictroides and T. hernandezii: Facilitating candidate gene discovery in an emerging model plant lineage.</title>
        <authorList>
            <person name="Arias T."/>
            <person name="Riano-Pachon D.M."/>
            <person name="Di Stilio V.S."/>
        </authorList>
    </citation>
    <scope>NUCLEOTIDE SEQUENCE [LARGE SCALE GENOMIC DNA]</scope>
    <source>
        <strain evidence="2">cv. WT478/WT964</strain>
        <tissue evidence="1">Leaves</tissue>
    </source>
</reference>
<dbReference type="AlphaFoldDB" id="A0A7J6WGL3"/>
<keyword evidence="2" id="KW-1185">Reference proteome</keyword>
<accession>A0A7J6WGL3</accession>
<evidence type="ECO:0000313" key="1">
    <source>
        <dbReference type="EMBL" id="KAF5195555.1"/>
    </source>
</evidence>
<dbReference type="EMBL" id="JABWDY010017165">
    <property type="protein sequence ID" value="KAF5195555.1"/>
    <property type="molecule type" value="Genomic_DNA"/>
</dbReference>
<evidence type="ECO:0000313" key="2">
    <source>
        <dbReference type="Proteomes" id="UP000554482"/>
    </source>
</evidence>
<sequence length="114" mass="13306">MGSFLCEPHFARFRSFSDEVKEFCTLVFEAEPIVEIAVNAFFLERPHRITQEILQSFKVWVKSDMGEPVRSIYKPWYQYIRKAHLDCEHCRGKVASVVDSGSEIEKDESDVDEN</sequence>
<organism evidence="1 2">
    <name type="scientific">Thalictrum thalictroides</name>
    <name type="common">Rue-anemone</name>
    <name type="synonym">Anemone thalictroides</name>
    <dbReference type="NCBI Taxonomy" id="46969"/>
    <lineage>
        <taxon>Eukaryota</taxon>
        <taxon>Viridiplantae</taxon>
        <taxon>Streptophyta</taxon>
        <taxon>Embryophyta</taxon>
        <taxon>Tracheophyta</taxon>
        <taxon>Spermatophyta</taxon>
        <taxon>Magnoliopsida</taxon>
        <taxon>Ranunculales</taxon>
        <taxon>Ranunculaceae</taxon>
        <taxon>Thalictroideae</taxon>
        <taxon>Thalictrum</taxon>
    </lineage>
</organism>